<sequence>MRIVYDDAMQETMAAAVGEFMDALNVEEIVRYEWGTDRVQMHLLKKKLGAYLEYYRMSIGNTVTHAYGIGNNCQYPVYYHPEGVDEIQQCGYININSGMYGEGFVSCEDYNGKRIGAAYEVRTRGVKKK</sequence>
<keyword evidence="2" id="KW-1185">Reference proteome</keyword>
<organism evidence="1 2">
    <name type="scientific">Parablautia muri</name>
    <dbReference type="NCBI Taxonomy" id="2320879"/>
    <lineage>
        <taxon>Bacteria</taxon>
        <taxon>Bacillati</taxon>
        <taxon>Bacillota</taxon>
        <taxon>Clostridia</taxon>
        <taxon>Lachnospirales</taxon>
        <taxon>Lachnospiraceae</taxon>
        <taxon>Parablautia</taxon>
    </lineage>
</organism>
<evidence type="ECO:0000313" key="2">
    <source>
        <dbReference type="Proteomes" id="UP001154420"/>
    </source>
</evidence>
<gene>
    <name evidence="1" type="ORF">D5281_20980</name>
</gene>
<comment type="caution">
    <text evidence="1">The sequence shown here is derived from an EMBL/GenBank/DDBJ whole genome shotgun (WGS) entry which is preliminary data.</text>
</comment>
<dbReference type="AlphaFoldDB" id="A0A9X5GUA3"/>
<name>A0A9X5GUA3_9FIRM</name>
<dbReference type="Proteomes" id="UP001154420">
    <property type="component" value="Unassembled WGS sequence"/>
</dbReference>
<dbReference type="EMBL" id="QZDT01000058">
    <property type="protein sequence ID" value="NBJ94974.1"/>
    <property type="molecule type" value="Genomic_DNA"/>
</dbReference>
<evidence type="ECO:0000313" key="1">
    <source>
        <dbReference type="EMBL" id="NBJ94974.1"/>
    </source>
</evidence>
<accession>A0A9X5GUA3</accession>
<proteinExistence type="predicted"/>
<protein>
    <submittedName>
        <fullName evidence="1">Uncharacterized protein</fullName>
    </submittedName>
</protein>
<reference evidence="1" key="1">
    <citation type="submission" date="2018-09" db="EMBL/GenBank/DDBJ databases">
        <title>Murine metabolic-syndrome-specific gut microbial biobank.</title>
        <authorList>
            <person name="Liu C."/>
        </authorList>
    </citation>
    <scope>NUCLEOTIDE SEQUENCE</scope>
    <source>
        <strain evidence="1">D42-62</strain>
    </source>
</reference>